<keyword evidence="1" id="KW-0732">Signal</keyword>
<keyword evidence="2" id="KW-0472">Membrane</keyword>
<evidence type="ECO:0000313" key="2">
    <source>
        <dbReference type="EMBL" id="AKJ26990.1"/>
    </source>
</evidence>
<proteinExistence type="predicted"/>
<accession>A0A0G3BKB2</accession>
<dbReference type="Proteomes" id="UP000035352">
    <property type="component" value="Chromosome"/>
</dbReference>
<dbReference type="Pfam" id="PF13689">
    <property type="entry name" value="DUF4154"/>
    <property type="match status" value="1"/>
</dbReference>
<name>A0A0G3BKB2_9BURK</name>
<dbReference type="AlphaFoldDB" id="A0A0G3BKB2"/>
<evidence type="ECO:0000256" key="1">
    <source>
        <dbReference type="SAM" id="SignalP"/>
    </source>
</evidence>
<dbReference type="STRING" id="413882.AAW51_0299"/>
<organism evidence="2 3">
    <name type="scientific">Caldimonas brevitalea</name>
    <dbReference type="NCBI Taxonomy" id="413882"/>
    <lineage>
        <taxon>Bacteria</taxon>
        <taxon>Pseudomonadati</taxon>
        <taxon>Pseudomonadota</taxon>
        <taxon>Betaproteobacteria</taxon>
        <taxon>Burkholderiales</taxon>
        <taxon>Sphaerotilaceae</taxon>
        <taxon>Caldimonas</taxon>
    </lineage>
</organism>
<feature type="chain" id="PRO_5002551944" evidence="1">
    <location>
        <begin position="22"/>
        <end position="174"/>
    </location>
</feature>
<feature type="signal peptide" evidence="1">
    <location>
        <begin position="1"/>
        <end position="21"/>
    </location>
</feature>
<gene>
    <name evidence="2" type="ORF">AAW51_0299</name>
</gene>
<dbReference type="InterPro" id="IPR025293">
    <property type="entry name" value="YfiR/HmsC-like"/>
</dbReference>
<dbReference type="EMBL" id="CP011371">
    <property type="protein sequence ID" value="AKJ26990.1"/>
    <property type="molecule type" value="Genomic_DNA"/>
</dbReference>
<dbReference type="RefSeq" id="WP_047193209.1">
    <property type="nucleotide sequence ID" value="NZ_CP011371.1"/>
</dbReference>
<sequence length="174" mass="18601">MTGPRLLLCLYLLLLGPSSGGAVMAQAISEPELKAQIVYRVLLFVQWPSERLTQGQALELCVFEDDVFAQALTRLAGQHVNGRALHARRAGPEQAASCHIAYLGSRSPSAVPPAGRPGLLLVGDRLGLIEQGAMLNLQSDSGRVAFDVGLGAARRAGIEFSAKLLRLARFVKDD</sequence>
<protein>
    <submittedName>
        <fullName evidence="2">Transmembrane protein</fullName>
    </submittedName>
</protein>
<keyword evidence="3" id="KW-1185">Reference proteome</keyword>
<dbReference type="OrthoDB" id="8527941at2"/>
<evidence type="ECO:0000313" key="3">
    <source>
        <dbReference type="Proteomes" id="UP000035352"/>
    </source>
</evidence>
<dbReference type="KEGG" id="pbh:AAW51_0299"/>
<keyword evidence="2" id="KW-0812">Transmembrane</keyword>
<reference evidence="2 3" key="1">
    <citation type="submission" date="2015-05" db="EMBL/GenBank/DDBJ databases">
        <authorList>
            <person name="Tang B."/>
            <person name="Yu Y."/>
        </authorList>
    </citation>
    <scope>NUCLEOTIDE SEQUENCE [LARGE SCALE GENOMIC DNA]</scope>
    <source>
        <strain evidence="2 3">DSM 7029</strain>
    </source>
</reference>